<evidence type="ECO:0000256" key="5">
    <source>
        <dbReference type="ARBA" id="ARBA00023235"/>
    </source>
</evidence>
<accession>A0AAD9MP02</accession>
<dbReference type="EC" id="5.3.4.1" evidence="3"/>
<organism evidence="9 10">
    <name type="scientific">Prototheca wickerhamii</name>
    <dbReference type="NCBI Taxonomy" id="3111"/>
    <lineage>
        <taxon>Eukaryota</taxon>
        <taxon>Viridiplantae</taxon>
        <taxon>Chlorophyta</taxon>
        <taxon>core chlorophytes</taxon>
        <taxon>Trebouxiophyceae</taxon>
        <taxon>Chlorellales</taxon>
        <taxon>Chlorellaceae</taxon>
        <taxon>Prototheca</taxon>
    </lineage>
</organism>
<proteinExistence type="predicted"/>
<dbReference type="PANTHER" id="PTHR45815">
    <property type="entry name" value="PROTEIN DISULFIDE-ISOMERASE A6"/>
    <property type="match status" value="1"/>
</dbReference>
<dbReference type="InterPro" id="IPR036249">
    <property type="entry name" value="Thioredoxin-like_sf"/>
</dbReference>
<dbReference type="Proteomes" id="UP001255856">
    <property type="component" value="Unassembled WGS sequence"/>
</dbReference>
<keyword evidence="10" id="KW-1185">Reference proteome</keyword>
<dbReference type="CDD" id="cd02961">
    <property type="entry name" value="PDI_a_family"/>
    <property type="match status" value="1"/>
</dbReference>
<keyword evidence="6" id="KW-0676">Redox-active center</keyword>
<dbReference type="GO" id="GO:0015035">
    <property type="term" value="F:protein-disulfide reductase activity"/>
    <property type="evidence" value="ECO:0007669"/>
    <property type="project" value="TreeGrafter"/>
</dbReference>
<comment type="subcellular location">
    <subcellularLocation>
        <location evidence="2">Endoplasmic reticulum lumen</location>
    </subcellularLocation>
</comment>
<gene>
    <name evidence="9" type="ORF">QBZ16_002391</name>
</gene>
<dbReference type="GO" id="GO:0034976">
    <property type="term" value="P:response to endoplasmic reticulum stress"/>
    <property type="evidence" value="ECO:0007669"/>
    <property type="project" value="TreeGrafter"/>
</dbReference>
<dbReference type="Pfam" id="PF00085">
    <property type="entry name" value="Thioredoxin"/>
    <property type="match status" value="2"/>
</dbReference>
<comment type="caution">
    <text evidence="9">The sequence shown here is derived from an EMBL/GenBank/DDBJ whole genome shotgun (WGS) entry which is preliminary data.</text>
</comment>
<dbReference type="Pfam" id="PF24541">
    <property type="entry name" value="Thioredox_PDIA6_C"/>
    <property type="match status" value="1"/>
</dbReference>
<feature type="domain" description="Thioredoxin" evidence="8">
    <location>
        <begin position="88"/>
        <end position="228"/>
    </location>
</feature>
<dbReference type="InterPro" id="IPR013766">
    <property type="entry name" value="Thioredoxin_domain"/>
</dbReference>
<dbReference type="PROSITE" id="PS51352">
    <property type="entry name" value="THIOREDOXIN_2"/>
    <property type="match status" value="1"/>
</dbReference>
<evidence type="ECO:0000256" key="1">
    <source>
        <dbReference type="ARBA" id="ARBA00001182"/>
    </source>
</evidence>
<dbReference type="GO" id="GO:0003756">
    <property type="term" value="F:protein disulfide isomerase activity"/>
    <property type="evidence" value="ECO:0007669"/>
    <property type="project" value="UniProtKB-EC"/>
</dbReference>
<sequence>MMEKAATALKGMMGVVAVDVDAEKEAGAAYGIKGFPTIKVLMHQGAGQEPKSAEYRGPRTAAGIVDWALEQAGKVAKRRLGGGSSQRPSGGPKESAGQQPGAGFYEGTEVVTLDDTTFRSALEEGPIFVEFYAPWCGHCKALKSDWTQLAARLKGKVRVGAVDCTVAKQTCAEEQVQGFPTLKWMAGGDAEAYQGNRDLESLASFALGRWAKDAPPAEVKELVDEHVWEEHCVGGADGAAAKQLCVIAFLPHILDAGVEGRTAELKVLQTLAEKFKDRPFGFLWAQGGAQPGLEANLGVGGYGYPALVSLSPSKGKYSSLRSAYEEAHVLEFIEAVRTGRERVEDVHGALATPATTDPWNGEAGHLEVEEEFSLEDLMGSD</sequence>
<keyword evidence="4" id="KW-1015">Disulfide bond</keyword>
<reference evidence="9" key="1">
    <citation type="submission" date="2021-01" db="EMBL/GenBank/DDBJ databases">
        <authorList>
            <person name="Eckstrom K.M.E."/>
        </authorList>
    </citation>
    <scope>NUCLEOTIDE SEQUENCE</scope>
    <source>
        <strain evidence="9">UVCC 0001</strain>
    </source>
</reference>
<dbReference type="GO" id="GO:0005788">
    <property type="term" value="C:endoplasmic reticulum lumen"/>
    <property type="evidence" value="ECO:0007669"/>
    <property type="project" value="UniProtKB-SubCell"/>
</dbReference>
<dbReference type="Gene3D" id="3.40.30.10">
    <property type="entry name" value="Glutaredoxin"/>
    <property type="match status" value="2"/>
</dbReference>
<evidence type="ECO:0000313" key="10">
    <source>
        <dbReference type="Proteomes" id="UP001255856"/>
    </source>
</evidence>
<evidence type="ECO:0000256" key="3">
    <source>
        <dbReference type="ARBA" id="ARBA00012723"/>
    </source>
</evidence>
<evidence type="ECO:0000256" key="4">
    <source>
        <dbReference type="ARBA" id="ARBA00023157"/>
    </source>
</evidence>
<keyword evidence="5" id="KW-0413">Isomerase</keyword>
<dbReference type="SUPFAM" id="SSF52833">
    <property type="entry name" value="Thioredoxin-like"/>
    <property type="match status" value="3"/>
</dbReference>
<comment type="catalytic activity">
    <reaction evidence="1">
        <text>Catalyzes the rearrangement of -S-S- bonds in proteins.</text>
        <dbReference type="EC" id="5.3.4.1"/>
    </reaction>
</comment>
<protein>
    <recommendedName>
        <fullName evidence="3">protein disulfide-isomerase</fullName>
        <ecNumber evidence="3">5.3.4.1</ecNumber>
    </recommendedName>
</protein>
<dbReference type="EMBL" id="JASFZW010000002">
    <property type="protein sequence ID" value="KAK2079996.1"/>
    <property type="molecule type" value="Genomic_DNA"/>
</dbReference>
<name>A0AAD9MP02_PROWI</name>
<dbReference type="AlphaFoldDB" id="A0AAD9MP02"/>
<dbReference type="InterPro" id="IPR057305">
    <property type="entry name" value="Thioredox_PDIA6_C"/>
</dbReference>
<dbReference type="PROSITE" id="PS00194">
    <property type="entry name" value="THIOREDOXIN_1"/>
    <property type="match status" value="1"/>
</dbReference>
<evidence type="ECO:0000256" key="2">
    <source>
        <dbReference type="ARBA" id="ARBA00004319"/>
    </source>
</evidence>
<evidence type="ECO:0000256" key="7">
    <source>
        <dbReference type="SAM" id="MobiDB-lite"/>
    </source>
</evidence>
<dbReference type="InterPro" id="IPR017937">
    <property type="entry name" value="Thioredoxin_CS"/>
</dbReference>
<dbReference type="PANTHER" id="PTHR45815:SF3">
    <property type="entry name" value="PROTEIN DISULFIDE-ISOMERASE A6"/>
    <property type="match status" value="1"/>
</dbReference>
<evidence type="ECO:0000259" key="8">
    <source>
        <dbReference type="PROSITE" id="PS51352"/>
    </source>
</evidence>
<evidence type="ECO:0000313" key="9">
    <source>
        <dbReference type="EMBL" id="KAK2079996.1"/>
    </source>
</evidence>
<evidence type="ECO:0000256" key="6">
    <source>
        <dbReference type="ARBA" id="ARBA00023284"/>
    </source>
</evidence>
<feature type="region of interest" description="Disordered" evidence="7">
    <location>
        <begin position="78"/>
        <end position="101"/>
    </location>
</feature>